<dbReference type="GO" id="GO:0004386">
    <property type="term" value="F:helicase activity"/>
    <property type="evidence" value="ECO:0007669"/>
    <property type="project" value="UniProtKB-KW"/>
</dbReference>
<keyword evidence="1" id="KW-0547">Nucleotide-binding</keyword>
<keyword evidence="2" id="KW-1185">Reference proteome</keyword>
<sequence>RGQRQALLFSATFPQDVQSLARFALNVEQQEAVVPFEEQFAYLYASLLRHTKEDPEDYKVIVFFPTARQTQIYAEAFEAAGMPVLEIHSRKSQ</sequence>
<accession>A0A6A0ANZ3</accession>
<gene>
    <name evidence="1" type="ORF">HaLaN_32979</name>
</gene>
<name>A0A6A0ANZ3_HAELA</name>
<feature type="non-terminal residue" evidence="1">
    <location>
        <position position="93"/>
    </location>
</feature>
<keyword evidence="1" id="KW-0067">ATP-binding</keyword>
<evidence type="ECO:0000313" key="2">
    <source>
        <dbReference type="Proteomes" id="UP000485058"/>
    </source>
</evidence>
<dbReference type="SUPFAM" id="SSF52540">
    <property type="entry name" value="P-loop containing nucleoside triphosphate hydrolases"/>
    <property type="match status" value="1"/>
</dbReference>
<keyword evidence="1" id="KW-0378">Hydrolase</keyword>
<feature type="non-terminal residue" evidence="1">
    <location>
        <position position="1"/>
    </location>
</feature>
<dbReference type="AlphaFoldDB" id="A0A6A0ANZ3"/>
<dbReference type="EMBL" id="BLLF01008999">
    <property type="protein sequence ID" value="GFH33584.1"/>
    <property type="molecule type" value="Genomic_DNA"/>
</dbReference>
<dbReference type="Proteomes" id="UP000485058">
    <property type="component" value="Unassembled WGS sequence"/>
</dbReference>
<protein>
    <submittedName>
        <fullName evidence="1">DEAD box RNA helicase CiRH26</fullName>
    </submittedName>
</protein>
<evidence type="ECO:0000313" key="1">
    <source>
        <dbReference type="EMBL" id="GFH33584.1"/>
    </source>
</evidence>
<comment type="caution">
    <text evidence="1">The sequence shown here is derived from an EMBL/GenBank/DDBJ whole genome shotgun (WGS) entry which is preliminary data.</text>
</comment>
<keyword evidence="1" id="KW-0347">Helicase</keyword>
<dbReference type="Gene3D" id="3.40.50.300">
    <property type="entry name" value="P-loop containing nucleotide triphosphate hydrolases"/>
    <property type="match status" value="1"/>
</dbReference>
<proteinExistence type="predicted"/>
<organism evidence="1 2">
    <name type="scientific">Haematococcus lacustris</name>
    <name type="common">Green alga</name>
    <name type="synonym">Haematococcus pluvialis</name>
    <dbReference type="NCBI Taxonomy" id="44745"/>
    <lineage>
        <taxon>Eukaryota</taxon>
        <taxon>Viridiplantae</taxon>
        <taxon>Chlorophyta</taxon>
        <taxon>core chlorophytes</taxon>
        <taxon>Chlorophyceae</taxon>
        <taxon>CS clade</taxon>
        <taxon>Chlamydomonadales</taxon>
        <taxon>Haematococcaceae</taxon>
        <taxon>Haematococcus</taxon>
    </lineage>
</organism>
<dbReference type="InterPro" id="IPR027417">
    <property type="entry name" value="P-loop_NTPase"/>
</dbReference>
<reference evidence="1 2" key="1">
    <citation type="submission" date="2020-02" db="EMBL/GenBank/DDBJ databases">
        <title>Draft genome sequence of Haematococcus lacustris strain NIES-144.</title>
        <authorList>
            <person name="Morimoto D."/>
            <person name="Nakagawa S."/>
            <person name="Yoshida T."/>
            <person name="Sawayama S."/>
        </authorList>
    </citation>
    <scope>NUCLEOTIDE SEQUENCE [LARGE SCALE GENOMIC DNA]</scope>
    <source>
        <strain evidence="1 2">NIES-144</strain>
    </source>
</reference>